<dbReference type="AlphaFoldDB" id="A0A1J5TLD9"/>
<reference evidence="1" key="1">
    <citation type="submission" date="2016-10" db="EMBL/GenBank/DDBJ databases">
        <title>Sequence of Gallionella enrichment culture.</title>
        <authorList>
            <person name="Poehlein A."/>
            <person name="Muehling M."/>
            <person name="Daniel R."/>
        </authorList>
    </citation>
    <scope>NUCLEOTIDE SEQUENCE</scope>
</reference>
<accession>A0A1J5TLD9</accession>
<evidence type="ECO:0008006" key="2">
    <source>
        <dbReference type="Google" id="ProtNLM"/>
    </source>
</evidence>
<protein>
    <recommendedName>
        <fullName evidence="2">Lipoprotein</fullName>
    </recommendedName>
</protein>
<gene>
    <name evidence="1" type="ORF">GALL_58890</name>
</gene>
<dbReference type="EMBL" id="MLJW01000016">
    <property type="protein sequence ID" value="OIR12822.1"/>
    <property type="molecule type" value="Genomic_DNA"/>
</dbReference>
<comment type="caution">
    <text evidence="1">The sequence shown here is derived from an EMBL/GenBank/DDBJ whole genome shotgun (WGS) entry which is preliminary data.</text>
</comment>
<proteinExistence type="predicted"/>
<sequence>MKNYLILLLVFFAFSCKQKKIDLSGNSPVKITDFITAFPLIETQFTTADSTLTKYADSTVIGYKVFAQFIPDSVLSRMKITNKQTIIQPVGRIEKQKETYLLATFTLHKKTILATFVLDKKNKFLAAKELLNNNDDDDYSRFVSVNREPTFLISRERLNADKQLQFTRVGWVYNSSGNFMVVVNDSNEDEKKNSVIINPIDTLPHKNKLSGNYIKDKKNFISLRDGKNANSYLFFIHFEKKEGSCTGELKGVMKMKTPTTALYAEGGDPCVIDFTFDGNSITIKEKGSCGNRRGMNCFFDDTFIRKKEPKPARKK</sequence>
<organism evidence="1">
    <name type="scientific">mine drainage metagenome</name>
    <dbReference type="NCBI Taxonomy" id="410659"/>
    <lineage>
        <taxon>unclassified sequences</taxon>
        <taxon>metagenomes</taxon>
        <taxon>ecological metagenomes</taxon>
    </lineage>
</organism>
<evidence type="ECO:0000313" key="1">
    <source>
        <dbReference type="EMBL" id="OIR12822.1"/>
    </source>
</evidence>
<name>A0A1J5TLD9_9ZZZZ</name>
<dbReference type="PROSITE" id="PS51257">
    <property type="entry name" value="PROKAR_LIPOPROTEIN"/>
    <property type="match status" value="1"/>
</dbReference>